<organism evidence="1 2">
    <name type="scientific">Streptomyces luteireticuli</name>
    <dbReference type="NCBI Taxonomy" id="173858"/>
    <lineage>
        <taxon>Bacteria</taxon>
        <taxon>Bacillati</taxon>
        <taxon>Actinomycetota</taxon>
        <taxon>Actinomycetes</taxon>
        <taxon>Kitasatosporales</taxon>
        <taxon>Streptomycetaceae</taxon>
        <taxon>Streptomyces</taxon>
    </lineage>
</organism>
<comment type="caution">
    <text evidence="1">The sequence shown here is derived from an EMBL/GenBank/DDBJ whole genome shotgun (WGS) entry which is preliminary data.</text>
</comment>
<sequence length="113" mass="12886">MFLCAFVTQLARIWKLERAGVPVEAICDFNKWNEGMVSSVFVYFPYDGDPEEVQTTYSHHPAFEPGDITTVLHHPDHPRRAVLLEDIRAQRRLMRIGASTMGVVTFLLARALL</sequence>
<dbReference type="RefSeq" id="WP_344029176.1">
    <property type="nucleotide sequence ID" value="NZ_BAAABX010000056.1"/>
</dbReference>
<evidence type="ECO:0008006" key="3">
    <source>
        <dbReference type="Google" id="ProtNLM"/>
    </source>
</evidence>
<accession>A0ABN0YZN7</accession>
<evidence type="ECO:0000313" key="2">
    <source>
        <dbReference type="Proteomes" id="UP001500879"/>
    </source>
</evidence>
<protein>
    <recommendedName>
        <fullName evidence="3">DUF3592 domain-containing protein</fullName>
    </recommendedName>
</protein>
<dbReference type="EMBL" id="BAAABX010000056">
    <property type="protein sequence ID" value="GAA0424585.1"/>
    <property type="molecule type" value="Genomic_DNA"/>
</dbReference>
<reference evidence="1 2" key="1">
    <citation type="journal article" date="2019" name="Int. J. Syst. Evol. Microbiol.">
        <title>The Global Catalogue of Microorganisms (GCM) 10K type strain sequencing project: providing services to taxonomists for standard genome sequencing and annotation.</title>
        <authorList>
            <consortium name="The Broad Institute Genomics Platform"/>
            <consortium name="The Broad Institute Genome Sequencing Center for Infectious Disease"/>
            <person name="Wu L."/>
            <person name="Ma J."/>
        </authorList>
    </citation>
    <scope>NUCLEOTIDE SEQUENCE [LARGE SCALE GENOMIC DNA]</scope>
    <source>
        <strain evidence="1 2">JCM 4788</strain>
    </source>
</reference>
<proteinExistence type="predicted"/>
<gene>
    <name evidence="1" type="ORF">GCM10010357_52610</name>
</gene>
<name>A0ABN0YZN7_9ACTN</name>
<keyword evidence="2" id="KW-1185">Reference proteome</keyword>
<dbReference type="Proteomes" id="UP001500879">
    <property type="component" value="Unassembled WGS sequence"/>
</dbReference>
<evidence type="ECO:0000313" key="1">
    <source>
        <dbReference type="EMBL" id="GAA0424585.1"/>
    </source>
</evidence>